<dbReference type="HOGENOM" id="CLU_1034641_0_0_1"/>
<proteinExistence type="predicted"/>
<evidence type="ECO:0000313" key="3">
    <source>
        <dbReference type="Proteomes" id="UP000054166"/>
    </source>
</evidence>
<protein>
    <recommendedName>
        <fullName evidence="4">N-acetyltransferase domain-containing protein</fullName>
    </recommendedName>
</protein>
<dbReference type="CDD" id="cd04301">
    <property type="entry name" value="NAT_SF"/>
    <property type="match status" value="1"/>
</dbReference>
<dbReference type="OrthoDB" id="508139at2759"/>
<dbReference type="InterPro" id="IPR016181">
    <property type="entry name" value="Acyl_CoA_acyltransferase"/>
</dbReference>
<evidence type="ECO:0000313" key="2">
    <source>
        <dbReference type="EMBL" id="KIM78760.1"/>
    </source>
</evidence>
<feature type="compositionally biased region" description="Low complexity" evidence="1">
    <location>
        <begin position="45"/>
        <end position="55"/>
    </location>
</feature>
<organism evidence="2 3">
    <name type="scientific">Piloderma croceum (strain F 1598)</name>
    <dbReference type="NCBI Taxonomy" id="765440"/>
    <lineage>
        <taxon>Eukaryota</taxon>
        <taxon>Fungi</taxon>
        <taxon>Dikarya</taxon>
        <taxon>Basidiomycota</taxon>
        <taxon>Agaricomycotina</taxon>
        <taxon>Agaricomycetes</taxon>
        <taxon>Agaricomycetidae</taxon>
        <taxon>Atheliales</taxon>
        <taxon>Atheliaceae</taxon>
        <taxon>Piloderma</taxon>
    </lineage>
</organism>
<dbReference type="AlphaFoldDB" id="A0A0C3F1V6"/>
<reference evidence="2 3" key="1">
    <citation type="submission" date="2014-04" db="EMBL/GenBank/DDBJ databases">
        <authorList>
            <consortium name="DOE Joint Genome Institute"/>
            <person name="Kuo A."/>
            <person name="Tarkka M."/>
            <person name="Buscot F."/>
            <person name="Kohler A."/>
            <person name="Nagy L.G."/>
            <person name="Floudas D."/>
            <person name="Copeland A."/>
            <person name="Barry K.W."/>
            <person name="Cichocki N."/>
            <person name="Veneault-Fourrey C."/>
            <person name="LaButti K."/>
            <person name="Lindquist E.A."/>
            <person name="Lipzen A."/>
            <person name="Lundell T."/>
            <person name="Morin E."/>
            <person name="Murat C."/>
            <person name="Sun H."/>
            <person name="Tunlid A."/>
            <person name="Henrissat B."/>
            <person name="Grigoriev I.V."/>
            <person name="Hibbett D.S."/>
            <person name="Martin F."/>
            <person name="Nordberg H.P."/>
            <person name="Cantor M.N."/>
            <person name="Hua S.X."/>
        </authorList>
    </citation>
    <scope>NUCLEOTIDE SEQUENCE [LARGE SCALE GENOMIC DNA]</scope>
    <source>
        <strain evidence="2 3">F 1598</strain>
    </source>
</reference>
<dbReference type="EMBL" id="KN833014">
    <property type="protein sequence ID" value="KIM78760.1"/>
    <property type="molecule type" value="Genomic_DNA"/>
</dbReference>
<feature type="region of interest" description="Disordered" evidence="1">
    <location>
        <begin position="41"/>
        <end position="60"/>
    </location>
</feature>
<keyword evidence="3" id="KW-1185">Reference proteome</keyword>
<dbReference type="Proteomes" id="UP000054166">
    <property type="component" value="Unassembled WGS sequence"/>
</dbReference>
<dbReference type="Gene3D" id="3.40.630.30">
    <property type="match status" value="1"/>
</dbReference>
<name>A0A0C3F1V6_PILCF</name>
<dbReference type="InParanoid" id="A0A0C3F1V6"/>
<sequence>MSALKITQEQDGAPKREPFDFSTLRFVVHLVTSADGCYYDRESSGSDSDSDNGYNSEEDMLEEDDDPWLKIYYVKIETTDGTRIDQFGYKVIDKSARRISVWMSGGAVTRYYNLAERLHFSERGGSYLEMFGNALWNNNLKKNPKDGNLKEELVTGDRKGTGVFSTELNKGSFAFISDDPQDAKDDFFIRDEYRGRGIATWALKQLFKHNTLKGVRFIFVEPWATRVPQHEDKDAAKEANEGVQLFFRKNGFRRVGQSAYFAYALADKNHPSHRLAIEDDAVLSISSYIL</sequence>
<gene>
    <name evidence="2" type="ORF">PILCRDRAFT_583251</name>
</gene>
<reference evidence="3" key="2">
    <citation type="submission" date="2015-01" db="EMBL/GenBank/DDBJ databases">
        <title>Evolutionary Origins and Diversification of the Mycorrhizal Mutualists.</title>
        <authorList>
            <consortium name="DOE Joint Genome Institute"/>
            <consortium name="Mycorrhizal Genomics Consortium"/>
            <person name="Kohler A."/>
            <person name="Kuo A."/>
            <person name="Nagy L.G."/>
            <person name="Floudas D."/>
            <person name="Copeland A."/>
            <person name="Barry K.W."/>
            <person name="Cichocki N."/>
            <person name="Veneault-Fourrey C."/>
            <person name="LaButti K."/>
            <person name="Lindquist E.A."/>
            <person name="Lipzen A."/>
            <person name="Lundell T."/>
            <person name="Morin E."/>
            <person name="Murat C."/>
            <person name="Riley R."/>
            <person name="Ohm R."/>
            <person name="Sun H."/>
            <person name="Tunlid A."/>
            <person name="Henrissat B."/>
            <person name="Grigoriev I.V."/>
            <person name="Hibbett D.S."/>
            <person name="Martin F."/>
        </authorList>
    </citation>
    <scope>NUCLEOTIDE SEQUENCE [LARGE SCALE GENOMIC DNA]</scope>
    <source>
        <strain evidence="3">F 1598</strain>
    </source>
</reference>
<dbReference type="SUPFAM" id="SSF55729">
    <property type="entry name" value="Acyl-CoA N-acyltransferases (Nat)"/>
    <property type="match status" value="1"/>
</dbReference>
<evidence type="ECO:0000256" key="1">
    <source>
        <dbReference type="SAM" id="MobiDB-lite"/>
    </source>
</evidence>
<evidence type="ECO:0008006" key="4">
    <source>
        <dbReference type="Google" id="ProtNLM"/>
    </source>
</evidence>
<accession>A0A0C3F1V6</accession>